<dbReference type="Proteomes" id="UP000001646">
    <property type="component" value="Unplaced"/>
</dbReference>
<reference evidence="2" key="3">
    <citation type="submission" date="2025-09" db="UniProtKB">
        <authorList>
            <consortium name="Ensembl"/>
        </authorList>
    </citation>
    <scope>IDENTIFICATION</scope>
</reference>
<feature type="signal peptide" evidence="1">
    <location>
        <begin position="1"/>
        <end position="21"/>
    </location>
</feature>
<reference evidence="2" key="1">
    <citation type="submission" date="2009-12" db="EMBL/GenBank/DDBJ databases">
        <title>The Genome Sequence of Anolis carolinensis (Green Anole Lizard).</title>
        <authorList>
            <consortium name="The Genome Sequencing Platform"/>
            <person name="Di Palma F."/>
            <person name="Alfoldi J."/>
            <person name="Heiman D."/>
            <person name="Young S."/>
            <person name="Grabherr M."/>
            <person name="Johnson J."/>
            <person name="Lander E.S."/>
            <person name="Lindblad-Toh K."/>
        </authorList>
    </citation>
    <scope>NUCLEOTIDE SEQUENCE [LARGE SCALE GENOMIC DNA]</scope>
    <source>
        <strain evidence="2">JBL SC #1</strain>
    </source>
</reference>
<accession>A0A803T482</accession>
<dbReference type="AlphaFoldDB" id="A0A803T482"/>
<evidence type="ECO:0000313" key="2">
    <source>
        <dbReference type="Ensembl" id="ENSACAP00000030022.1"/>
    </source>
</evidence>
<sequence>MGVALLSPFLALAVSCLAVLALWKRLSPQKGRLPPGPTPLPFLGNLLHVKTTNAFQSFLAVSCGARGWGDPGLKSGRGPLRTPSWEALKQRLDGHLSGVLRMRFSCFLADWVGLDGP</sequence>
<evidence type="ECO:0000256" key="1">
    <source>
        <dbReference type="SAM" id="SignalP"/>
    </source>
</evidence>
<dbReference type="InParanoid" id="A0A803T482"/>
<organism evidence="2 3">
    <name type="scientific">Anolis carolinensis</name>
    <name type="common">Green anole</name>
    <name type="synonym">American chameleon</name>
    <dbReference type="NCBI Taxonomy" id="28377"/>
    <lineage>
        <taxon>Eukaryota</taxon>
        <taxon>Metazoa</taxon>
        <taxon>Chordata</taxon>
        <taxon>Craniata</taxon>
        <taxon>Vertebrata</taxon>
        <taxon>Euteleostomi</taxon>
        <taxon>Lepidosauria</taxon>
        <taxon>Squamata</taxon>
        <taxon>Bifurcata</taxon>
        <taxon>Unidentata</taxon>
        <taxon>Episquamata</taxon>
        <taxon>Toxicofera</taxon>
        <taxon>Iguania</taxon>
        <taxon>Dactyloidae</taxon>
        <taxon>Anolis</taxon>
    </lineage>
</organism>
<feature type="chain" id="PRO_5032952799" evidence="1">
    <location>
        <begin position="22"/>
        <end position="117"/>
    </location>
</feature>
<keyword evidence="3" id="KW-1185">Reference proteome</keyword>
<protein>
    <submittedName>
        <fullName evidence="2">Uncharacterized protein</fullName>
    </submittedName>
</protein>
<dbReference type="Ensembl" id="ENSACAT00000042008.1">
    <property type="protein sequence ID" value="ENSACAP00000030022.1"/>
    <property type="gene ID" value="ENSACAG00000038472.1"/>
</dbReference>
<keyword evidence="1" id="KW-0732">Signal</keyword>
<dbReference type="GeneTree" id="ENSGT00960000189554"/>
<proteinExistence type="predicted"/>
<name>A0A803T482_ANOCA</name>
<evidence type="ECO:0000313" key="3">
    <source>
        <dbReference type="Proteomes" id="UP000001646"/>
    </source>
</evidence>
<reference evidence="2" key="2">
    <citation type="submission" date="2025-08" db="UniProtKB">
        <authorList>
            <consortium name="Ensembl"/>
        </authorList>
    </citation>
    <scope>IDENTIFICATION</scope>
</reference>